<dbReference type="AlphaFoldDB" id="A0A1W6ZPF6"/>
<dbReference type="InterPro" id="IPR021747">
    <property type="entry name" value="DUF3313"/>
</dbReference>
<dbReference type="Proteomes" id="UP000194137">
    <property type="component" value="Chromosome"/>
</dbReference>
<proteinExistence type="predicted"/>
<accession>A0A1W6ZPF6</accession>
<keyword evidence="2" id="KW-1185">Reference proteome</keyword>
<gene>
    <name evidence="1" type="ORF">CAK95_08640</name>
</gene>
<evidence type="ECO:0000313" key="2">
    <source>
        <dbReference type="Proteomes" id="UP000194137"/>
    </source>
</evidence>
<reference evidence="1 2" key="1">
    <citation type="submission" date="2017-05" db="EMBL/GenBank/DDBJ databases">
        <title>Full genome sequence of Pseudorhodoplanes sinuspersici.</title>
        <authorList>
            <person name="Dastgheib S.M.M."/>
            <person name="Shavandi M."/>
            <person name="Tirandaz H."/>
        </authorList>
    </citation>
    <scope>NUCLEOTIDE SEQUENCE [LARGE SCALE GENOMIC DNA]</scope>
    <source>
        <strain evidence="1 2">RIPI110</strain>
    </source>
</reference>
<protein>
    <submittedName>
        <fullName evidence="1">DUF3313 domain-containing protein</fullName>
    </submittedName>
</protein>
<evidence type="ECO:0000313" key="1">
    <source>
        <dbReference type="EMBL" id="ARP99145.1"/>
    </source>
</evidence>
<name>A0A1W6ZPF6_9HYPH</name>
<dbReference type="EMBL" id="CP021112">
    <property type="protein sequence ID" value="ARP99145.1"/>
    <property type="molecule type" value="Genomic_DNA"/>
</dbReference>
<sequence>MSFDRRGRQVQRFARRTGKSGFKSCVSLAAASLLSACATAPLEQAGSLRSYENLKPSDGVVTRSLLNLNKDDVLAAKTVKIIPTSFSAAAASVPFTATQRRLVTNAVDRSLCAGLSHRFEVVDSSQPADLTVQAVITHVTPTDKAAVGLSKGASIAKTIFLPGVPVPIPRVPVGLGSLSLEAEARNHSGDQKAAMVWGRGASALFGGSGRMSEEGDAYTLAAAFGEDFSKMLVTGSTPFGGSPTLPPAESLGPLFGGKHKYPACEAFGRFPGLAGVLGDQMALPPEWTDKGPVTP</sequence>
<organism evidence="1 2">
    <name type="scientific">Pseudorhodoplanes sinuspersici</name>
    <dbReference type="NCBI Taxonomy" id="1235591"/>
    <lineage>
        <taxon>Bacteria</taxon>
        <taxon>Pseudomonadati</taxon>
        <taxon>Pseudomonadota</taxon>
        <taxon>Alphaproteobacteria</taxon>
        <taxon>Hyphomicrobiales</taxon>
        <taxon>Pseudorhodoplanes</taxon>
    </lineage>
</organism>
<dbReference type="KEGG" id="psin:CAK95_08640"/>
<dbReference type="RefSeq" id="WP_086087553.1">
    <property type="nucleotide sequence ID" value="NZ_CP021112.1"/>
</dbReference>
<dbReference type="Pfam" id="PF11769">
    <property type="entry name" value="DUF3313"/>
    <property type="match status" value="1"/>
</dbReference>
<dbReference type="OrthoDB" id="7629881at2"/>